<proteinExistence type="predicted"/>
<gene>
    <name evidence="2" type="ORF">TRIHO_13860</name>
</gene>
<reference evidence="2 3" key="1">
    <citation type="submission" date="2015-12" db="EMBL/GenBank/DDBJ databases">
        <title>Genome sequence of the marine Rhodobacteraceae strain O3.65, Candidatus Tritonibacter horizontis.</title>
        <authorList>
            <person name="Poehlein A."/>
            <person name="Giebel H.A."/>
            <person name="Voget S."/>
            <person name="Brinkhoff T."/>
        </authorList>
    </citation>
    <scope>NUCLEOTIDE SEQUENCE [LARGE SCALE GENOMIC DNA]</scope>
    <source>
        <strain evidence="2 3">O3.65</strain>
    </source>
</reference>
<dbReference type="Proteomes" id="UP000068382">
    <property type="component" value="Unassembled WGS sequence"/>
</dbReference>
<feature type="chain" id="PRO_5007288732" evidence="1">
    <location>
        <begin position="31"/>
        <end position="186"/>
    </location>
</feature>
<keyword evidence="3" id="KW-1185">Reference proteome</keyword>
<dbReference type="EMBL" id="LPUY01000042">
    <property type="protein sequence ID" value="KUP93736.1"/>
    <property type="molecule type" value="Genomic_DNA"/>
</dbReference>
<sequence length="186" mass="20016">MPVWWRNSKPISRTVLAGLVGLACASQAQALSCLPMGPGDVYRIVAKSEDPFVIVEGRVTFDEALLPKYSQSAPEATKTPTRIPAQVTGLLLGEQYFDQPVDGEMTLEAHCLGPWCGSLKSGGRYLFFARNTEGKATAYLEPCGGFFFDAEDGSAGDIVLQCHQGRACPSKLPDDMEGAVDLPRSD</sequence>
<keyword evidence="1" id="KW-0732">Signal</keyword>
<feature type="signal peptide" evidence="1">
    <location>
        <begin position="1"/>
        <end position="30"/>
    </location>
</feature>
<evidence type="ECO:0000313" key="2">
    <source>
        <dbReference type="EMBL" id="KUP93736.1"/>
    </source>
</evidence>
<accession>A0A132BZP7</accession>
<dbReference type="AlphaFoldDB" id="A0A132BZP7"/>
<name>A0A132BZP7_9RHOB</name>
<organism evidence="2 3">
    <name type="scientific">Tritonibacter horizontis</name>
    <dbReference type="NCBI Taxonomy" id="1768241"/>
    <lineage>
        <taxon>Bacteria</taxon>
        <taxon>Pseudomonadati</taxon>
        <taxon>Pseudomonadota</taxon>
        <taxon>Alphaproteobacteria</taxon>
        <taxon>Rhodobacterales</taxon>
        <taxon>Paracoccaceae</taxon>
        <taxon>Tritonibacter</taxon>
    </lineage>
</organism>
<comment type="caution">
    <text evidence="2">The sequence shown here is derived from an EMBL/GenBank/DDBJ whole genome shotgun (WGS) entry which is preliminary data.</text>
</comment>
<evidence type="ECO:0000256" key="1">
    <source>
        <dbReference type="SAM" id="SignalP"/>
    </source>
</evidence>
<evidence type="ECO:0000313" key="3">
    <source>
        <dbReference type="Proteomes" id="UP000068382"/>
    </source>
</evidence>
<protein>
    <submittedName>
        <fullName evidence="2">Uncharacterized protein</fullName>
    </submittedName>
</protein>
<dbReference type="RefSeq" id="WP_232367727.1">
    <property type="nucleotide sequence ID" value="NZ_LPUY01000042.1"/>
</dbReference>
<dbReference type="PROSITE" id="PS51257">
    <property type="entry name" value="PROKAR_LIPOPROTEIN"/>
    <property type="match status" value="1"/>
</dbReference>